<evidence type="ECO:0000256" key="1">
    <source>
        <dbReference type="SAM" id="Phobius"/>
    </source>
</evidence>
<accession>A0A0D8Y1I6</accession>
<dbReference type="PANTHER" id="PTHR31176">
    <property type="entry name" value="MFS DOMAIN-CONTAINING PROTEIN-RELATED"/>
    <property type="match status" value="1"/>
</dbReference>
<keyword evidence="3" id="KW-1185">Reference proteome</keyword>
<dbReference type="OrthoDB" id="5800363at2759"/>
<proteinExistence type="predicted"/>
<dbReference type="InterPro" id="IPR008574">
    <property type="entry name" value="Nematodes_ZYG-11_interact"/>
</dbReference>
<feature type="transmembrane region" description="Helical" evidence="1">
    <location>
        <begin position="196"/>
        <end position="216"/>
    </location>
</feature>
<dbReference type="AlphaFoldDB" id="A0A0D8Y1I6"/>
<dbReference type="PANTHER" id="PTHR31176:SF1">
    <property type="entry name" value="MFS DOMAIN-CONTAINING PROTEIN-RELATED"/>
    <property type="match status" value="1"/>
</dbReference>
<dbReference type="EMBL" id="KN716199">
    <property type="protein sequence ID" value="KJH50693.1"/>
    <property type="molecule type" value="Genomic_DNA"/>
</dbReference>
<dbReference type="Pfam" id="PF05884">
    <property type="entry name" value="ZYG-11_interact"/>
    <property type="match status" value="1"/>
</dbReference>
<organism evidence="2 3">
    <name type="scientific">Dictyocaulus viviparus</name>
    <name type="common">Bovine lungworm</name>
    <dbReference type="NCBI Taxonomy" id="29172"/>
    <lineage>
        <taxon>Eukaryota</taxon>
        <taxon>Metazoa</taxon>
        <taxon>Ecdysozoa</taxon>
        <taxon>Nematoda</taxon>
        <taxon>Chromadorea</taxon>
        <taxon>Rhabditida</taxon>
        <taxon>Rhabditina</taxon>
        <taxon>Rhabditomorpha</taxon>
        <taxon>Strongyloidea</taxon>
        <taxon>Metastrongylidae</taxon>
        <taxon>Dictyocaulus</taxon>
    </lineage>
</organism>
<feature type="transmembrane region" description="Helical" evidence="1">
    <location>
        <begin position="222"/>
        <end position="246"/>
    </location>
</feature>
<feature type="transmembrane region" description="Helical" evidence="1">
    <location>
        <begin position="106"/>
        <end position="127"/>
    </location>
</feature>
<keyword evidence="1" id="KW-0812">Transmembrane</keyword>
<feature type="transmembrane region" description="Helical" evidence="1">
    <location>
        <begin position="73"/>
        <end position="94"/>
    </location>
</feature>
<evidence type="ECO:0000313" key="3">
    <source>
        <dbReference type="Proteomes" id="UP000053766"/>
    </source>
</evidence>
<reference evidence="3" key="2">
    <citation type="journal article" date="2016" name="Sci. Rep.">
        <title>Dictyocaulus viviparus genome, variome and transcriptome elucidate lungworm biology and support future intervention.</title>
        <authorList>
            <person name="McNulty S.N."/>
            <person name="Strube C."/>
            <person name="Rosa B.A."/>
            <person name="Martin J.C."/>
            <person name="Tyagi R."/>
            <person name="Choi Y.J."/>
            <person name="Wang Q."/>
            <person name="Hallsworth Pepin K."/>
            <person name="Zhang X."/>
            <person name="Ozersky P."/>
            <person name="Wilson R.K."/>
            <person name="Sternberg P.W."/>
            <person name="Gasser R.B."/>
            <person name="Mitreva M."/>
        </authorList>
    </citation>
    <scope>NUCLEOTIDE SEQUENCE [LARGE SCALE GENOMIC DNA]</scope>
    <source>
        <strain evidence="3">HannoverDv2000</strain>
    </source>
</reference>
<keyword evidence="1" id="KW-0472">Membrane</keyword>
<protein>
    <submittedName>
        <fullName evidence="2">Uncharacterized protein</fullName>
    </submittedName>
</protein>
<keyword evidence="1" id="KW-1133">Transmembrane helix</keyword>
<feature type="transmembrane region" description="Helical" evidence="1">
    <location>
        <begin position="258"/>
        <end position="279"/>
    </location>
</feature>
<gene>
    <name evidence="2" type="ORF">DICVIV_03133</name>
</gene>
<name>A0A0D8Y1I6_DICVI</name>
<evidence type="ECO:0000313" key="2">
    <source>
        <dbReference type="EMBL" id="KJH50693.1"/>
    </source>
</evidence>
<dbReference type="STRING" id="29172.A0A0D8Y1I6"/>
<sequence length="280" mass="30993">MSDAVDVYSAYGNQMEQLFESGRSITATALQPIKEELSSSDDNKSTESSTGKIISIVSDTADVNTPRVAVIEVFAWATITVTASMIGTFMGYTIFSPIMISIAEKFNSCISSYLLLPLIATLIIRIYDRNPEYCSTPYKDADVRYVSMVFAILQGMFNGRVIRNIYISAQPPQFLTPAAIAISFTYMPKDAGRNRVALLSSSLGFATAINILYGAMLDMLTLPYYSLTICYVAVAGIMLQFAFLNIQKRNSIHVHQHWLVSNLITIKGLFFLLFGSFAYT</sequence>
<dbReference type="Proteomes" id="UP000053766">
    <property type="component" value="Unassembled WGS sequence"/>
</dbReference>
<reference evidence="2 3" key="1">
    <citation type="submission" date="2013-11" db="EMBL/GenBank/DDBJ databases">
        <title>Draft genome of the bovine lungworm Dictyocaulus viviparus.</title>
        <authorList>
            <person name="Mitreva M."/>
        </authorList>
    </citation>
    <scope>NUCLEOTIDE SEQUENCE [LARGE SCALE GENOMIC DNA]</scope>
    <source>
        <strain evidence="2 3">HannoverDv2000</strain>
    </source>
</reference>